<evidence type="ECO:0000313" key="7">
    <source>
        <dbReference type="Proteomes" id="UP000664545"/>
    </source>
</evidence>
<dbReference type="PANTHER" id="PTHR30024">
    <property type="entry name" value="ALIPHATIC SULFONATES-BINDING PROTEIN-RELATED"/>
    <property type="match status" value="1"/>
</dbReference>
<evidence type="ECO:0000256" key="1">
    <source>
        <dbReference type="ARBA" id="ARBA00004418"/>
    </source>
</evidence>
<dbReference type="RefSeq" id="WP_206581109.1">
    <property type="nucleotide sequence ID" value="NZ_JAFJZZ010000001.1"/>
</dbReference>
<feature type="domain" description="Solute-binding protein family 3/N-terminal" evidence="5">
    <location>
        <begin position="47"/>
        <end position="267"/>
    </location>
</feature>
<feature type="chain" id="PRO_5039401235" evidence="4">
    <location>
        <begin position="23"/>
        <end position="354"/>
    </location>
</feature>
<accession>A0A939D7L4</accession>
<dbReference type="Proteomes" id="UP000664545">
    <property type="component" value="Unassembled WGS sequence"/>
</dbReference>
<evidence type="ECO:0000259" key="5">
    <source>
        <dbReference type="SMART" id="SM00062"/>
    </source>
</evidence>
<comment type="similarity">
    <text evidence="2">Belongs to the bacterial solute-binding protein SsuA/TauA family.</text>
</comment>
<dbReference type="GO" id="GO:0042597">
    <property type="term" value="C:periplasmic space"/>
    <property type="evidence" value="ECO:0007669"/>
    <property type="project" value="UniProtKB-SubCell"/>
</dbReference>
<proteinExistence type="inferred from homology"/>
<comment type="subcellular location">
    <subcellularLocation>
        <location evidence="1">Periplasm</location>
    </subcellularLocation>
</comment>
<evidence type="ECO:0000256" key="2">
    <source>
        <dbReference type="ARBA" id="ARBA00010742"/>
    </source>
</evidence>
<protein>
    <submittedName>
        <fullName evidence="6">ABC transporter substrate-binding protein</fullName>
    </submittedName>
</protein>
<dbReference type="GO" id="GO:0042918">
    <property type="term" value="P:alkanesulfonate transmembrane transport"/>
    <property type="evidence" value="ECO:0007669"/>
    <property type="project" value="TreeGrafter"/>
</dbReference>
<evidence type="ECO:0000256" key="3">
    <source>
        <dbReference type="ARBA" id="ARBA00022729"/>
    </source>
</evidence>
<organism evidence="6 7">
    <name type="scientific">Clostridium aminobutyricum</name>
    <dbReference type="NCBI Taxonomy" id="33953"/>
    <lineage>
        <taxon>Bacteria</taxon>
        <taxon>Bacillati</taxon>
        <taxon>Bacillota</taxon>
        <taxon>Clostridia</taxon>
        <taxon>Eubacteriales</taxon>
        <taxon>Clostridiaceae</taxon>
        <taxon>Clostridium</taxon>
    </lineage>
</organism>
<dbReference type="Pfam" id="PF09084">
    <property type="entry name" value="NMT1"/>
    <property type="match status" value="1"/>
</dbReference>
<reference evidence="6" key="1">
    <citation type="submission" date="2021-02" db="EMBL/GenBank/DDBJ databases">
        <title>Abyssanaerobacter marinus gen.nov., sp., nov, anaerobic bacterium isolated from the Onnuri vent field of Indian Ocean and suggestion of Mogibacteriaceae fam. nov., and proposal of reclassification of ambiguous this family's genus member.</title>
        <authorList>
            <person name="Kim Y.J."/>
            <person name="Yang J.-A."/>
        </authorList>
    </citation>
    <scope>NUCLEOTIDE SEQUENCE</scope>
    <source>
        <strain evidence="6">DSM 2634</strain>
    </source>
</reference>
<dbReference type="InterPro" id="IPR001638">
    <property type="entry name" value="Solute-binding_3/MltF_N"/>
</dbReference>
<dbReference type="Gene3D" id="3.40.190.10">
    <property type="entry name" value="Periplasmic binding protein-like II"/>
    <property type="match status" value="2"/>
</dbReference>
<dbReference type="PANTHER" id="PTHR30024:SF47">
    <property type="entry name" value="TAURINE-BINDING PERIPLASMIC PROTEIN"/>
    <property type="match status" value="1"/>
</dbReference>
<feature type="signal peptide" evidence="4">
    <location>
        <begin position="1"/>
        <end position="22"/>
    </location>
</feature>
<comment type="caution">
    <text evidence="6">The sequence shown here is derived from an EMBL/GenBank/DDBJ whole genome shotgun (WGS) entry which is preliminary data.</text>
</comment>
<gene>
    <name evidence="6" type="ORF">JYB65_02890</name>
</gene>
<dbReference type="SUPFAM" id="SSF53850">
    <property type="entry name" value="Periplasmic binding protein-like II"/>
    <property type="match status" value="1"/>
</dbReference>
<dbReference type="SMART" id="SM00062">
    <property type="entry name" value="PBPb"/>
    <property type="match status" value="1"/>
</dbReference>
<keyword evidence="3 4" id="KW-0732">Signal</keyword>
<dbReference type="EMBL" id="JAFJZZ010000001">
    <property type="protein sequence ID" value="MBN7772298.1"/>
    <property type="molecule type" value="Genomic_DNA"/>
</dbReference>
<name>A0A939D7L4_CLOAM</name>
<dbReference type="InterPro" id="IPR015168">
    <property type="entry name" value="SsuA/THI5"/>
</dbReference>
<keyword evidence="7" id="KW-1185">Reference proteome</keyword>
<dbReference type="AlphaFoldDB" id="A0A939D7L4"/>
<evidence type="ECO:0000256" key="4">
    <source>
        <dbReference type="SAM" id="SignalP"/>
    </source>
</evidence>
<evidence type="ECO:0000313" key="6">
    <source>
        <dbReference type="EMBL" id="MBN7772298.1"/>
    </source>
</evidence>
<sequence>MKLVKKLLVVSMLFILGSQLIGCGATGNEDSSDAKKDPITGETYPSQINIGIIEGGPESAILIQENYFSGIDIKVNTVTYSVGTDVNNAVVSGDVDVASFGSSPIALGIANGIDYKAVFVPYVQGGNIEALAVKNGQGISTVADLKGKTIATPFGTTAHYALLNALRLGGLNAEDVTLLDMGGQDIVAAWTRGDIDATYIWSPALDECVKDGTIITNDGELAKQGVLIPEIGVARNEFAEKYPTLVSQYVKALIDTYNLTQENPDQATQAVADWEGITKENAKGQVDDNIWVSGENQLTGDYLGTTEKKGKLAETLKTIADFHQAQGNISKAPDLKAFEDAIDPSFVELALKAK</sequence>